<sequence length="417" mass="47411">MPSPSLFDRLPDELVDRIFSYVWHSFRAVPTDADPYNDEPDAVPLHFLMLDKRTFRIARPGLRYLAAGRHGENENEMLRRLPSRDEHWAEIDAARVDLVSEWAPAALKRICARATPLTRLVISGDTFELPAKMLVDALRPVERTLRSLTVYAEPAYAQWESPIEYALGNLEALDTFETSSSRWARELIENGVDELRALSVDEPKPDGVFDDLLWDKVEHLRLAADGELACGSDLITDAVAPNLRRLTLDFRFFDRYSRYDYDAQSDRFGVATLELLLDALQHSQLERLDIGQVEQIYWLEDEEDEEDHVRMGSVETLTLSGACHLTSDMLQDLLRFINLFPSLLHLRLTGFDFVPVIDADLAANLDEPHPTLSSLLGTLKERKVVSVVLSGGDGTELRYKRKDAEVDFEGSVWHVDC</sequence>
<keyword evidence="2" id="KW-1185">Reference proteome</keyword>
<gene>
    <name evidence="1" type="ORF">Rhopal_005653-T1</name>
</gene>
<name>A0AAV5GVK4_9BASI</name>
<proteinExistence type="predicted"/>
<accession>A0AAV5GVK4</accession>
<evidence type="ECO:0008006" key="3">
    <source>
        <dbReference type="Google" id="ProtNLM"/>
    </source>
</evidence>
<reference evidence="1 2" key="1">
    <citation type="submission" date="2021-12" db="EMBL/GenBank/DDBJ databases">
        <title>High titer production of polyol ester of fatty acids by Rhodotorula paludigena BS15 towards product separation-free biomass refinery.</title>
        <authorList>
            <person name="Mano J."/>
            <person name="Ono H."/>
            <person name="Tanaka T."/>
            <person name="Naito K."/>
            <person name="Sushida H."/>
            <person name="Ike M."/>
            <person name="Tokuyasu K."/>
            <person name="Kitaoka M."/>
        </authorList>
    </citation>
    <scope>NUCLEOTIDE SEQUENCE [LARGE SCALE GENOMIC DNA]</scope>
    <source>
        <strain evidence="1 2">BS15</strain>
    </source>
</reference>
<evidence type="ECO:0000313" key="2">
    <source>
        <dbReference type="Proteomes" id="UP001342314"/>
    </source>
</evidence>
<comment type="caution">
    <text evidence="1">The sequence shown here is derived from an EMBL/GenBank/DDBJ whole genome shotgun (WGS) entry which is preliminary data.</text>
</comment>
<dbReference type="Proteomes" id="UP001342314">
    <property type="component" value="Unassembled WGS sequence"/>
</dbReference>
<protein>
    <recommendedName>
        <fullName evidence="3">F-box domain-containing protein</fullName>
    </recommendedName>
</protein>
<dbReference type="EMBL" id="BQKY01000011">
    <property type="protein sequence ID" value="GJN92618.1"/>
    <property type="molecule type" value="Genomic_DNA"/>
</dbReference>
<evidence type="ECO:0000313" key="1">
    <source>
        <dbReference type="EMBL" id="GJN92618.1"/>
    </source>
</evidence>
<organism evidence="1 2">
    <name type="scientific">Rhodotorula paludigena</name>
    <dbReference type="NCBI Taxonomy" id="86838"/>
    <lineage>
        <taxon>Eukaryota</taxon>
        <taxon>Fungi</taxon>
        <taxon>Dikarya</taxon>
        <taxon>Basidiomycota</taxon>
        <taxon>Pucciniomycotina</taxon>
        <taxon>Microbotryomycetes</taxon>
        <taxon>Sporidiobolales</taxon>
        <taxon>Sporidiobolaceae</taxon>
        <taxon>Rhodotorula</taxon>
    </lineage>
</organism>
<dbReference type="AlphaFoldDB" id="A0AAV5GVK4"/>